<organism evidence="2 3">
    <name type="scientific">Abeliophyllum distichum</name>
    <dbReference type="NCBI Taxonomy" id="126358"/>
    <lineage>
        <taxon>Eukaryota</taxon>
        <taxon>Viridiplantae</taxon>
        <taxon>Streptophyta</taxon>
        <taxon>Embryophyta</taxon>
        <taxon>Tracheophyta</taxon>
        <taxon>Spermatophyta</taxon>
        <taxon>Magnoliopsida</taxon>
        <taxon>eudicotyledons</taxon>
        <taxon>Gunneridae</taxon>
        <taxon>Pentapetalae</taxon>
        <taxon>asterids</taxon>
        <taxon>lamiids</taxon>
        <taxon>Lamiales</taxon>
        <taxon>Oleaceae</taxon>
        <taxon>Forsythieae</taxon>
        <taxon>Abeliophyllum</taxon>
    </lineage>
</organism>
<proteinExistence type="predicted"/>
<name>A0ABD1RE27_9LAMI</name>
<protein>
    <submittedName>
        <fullName evidence="2">Retrotrans gag domain-containing protein</fullName>
    </submittedName>
</protein>
<gene>
    <name evidence="2" type="ORF">Adt_31416</name>
</gene>
<dbReference type="InterPro" id="IPR005162">
    <property type="entry name" value="Retrotrans_gag_dom"/>
</dbReference>
<dbReference type="AlphaFoldDB" id="A0ABD1RE27"/>
<keyword evidence="3" id="KW-1185">Reference proteome</keyword>
<dbReference type="Pfam" id="PF03732">
    <property type="entry name" value="Retrotrans_gag"/>
    <property type="match status" value="1"/>
</dbReference>
<dbReference type="PANTHER" id="PTHR33223:SF11">
    <property type="entry name" value="ELEMENT PROTEIN, PUTATIVE-RELATED"/>
    <property type="match status" value="1"/>
</dbReference>
<evidence type="ECO:0000313" key="2">
    <source>
        <dbReference type="EMBL" id="KAL2486660.1"/>
    </source>
</evidence>
<evidence type="ECO:0000313" key="3">
    <source>
        <dbReference type="Proteomes" id="UP001604336"/>
    </source>
</evidence>
<sequence>MDDNRNQNQLPADQRNNLALVVRPVEVNERDILVGEYMMPPIVKNRSNIIYPPYGHNNFQLRPDPGSITTWTDLIQKFTLKYFPPARENRLKFEISNFQQSELENFHETWERFKQLLRKCPSHGFPLAAQNHFFYSGLIPSSRSSVDSAAGGSIQNRSASDLYDLFDTMSEQFIMWPEIGLQKKATGMHEVDTNSLVLAKIDALAKQMEAIKYSHSANMVQMSPPICVTCGANHQSSECPLTKVDMPSPEQAAYAQNFQ</sequence>
<dbReference type="EMBL" id="JBFOLK010000009">
    <property type="protein sequence ID" value="KAL2486660.1"/>
    <property type="molecule type" value="Genomic_DNA"/>
</dbReference>
<evidence type="ECO:0000259" key="1">
    <source>
        <dbReference type="Pfam" id="PF03732"/>
    </source>
</evidence>
<comment type="caution">
    <text evidence="2">The sequence shown here is derived from an EMBL/GenBank/DDBJ whole genome shotgun (WGS) entry which is preliminary data.</text>
</comment>
<dbReference type="Proteomes" id="UP001604336">
    <property type="component" value="Unassembled WGS sequence"/>
</dbReference>
<reference evidence="3" key="1">
    <citation type="submission" date="2024-07" db="EMBL/GenBank/DDBJ databases">
        <title>Two chromosome-level genome assemblies of Korean endemic species Abeliophyllum distichum and Forsythia ovata (Oleaceae).</title>
        <authorList>
            <person name="Jang H."/>
        </authorList>
    </citation>
    <scope>NUCLEOTIDE SEQUENCE [LARGE SCALE GENOMIC DNA]</scope>
</reference>
<accession>A0ABD1RE27</accession>
<feature type="domain" description="Retrotransposon gag" evidence="1">
    <location>
        <begin position="66"/>
        <end position="138"/>
    </location>
</feature>
<dbReference type="PANTHER" id="PTHR33223">
    <property type="entry name" value="CCHC-TYPE DOMAIN-CONTAINING PROTEIN"/>
    <property type="match status" value="1"/>
</dbReference>